<gene>
    <name evidence="2" type="ORF">HNP36_002355</name>
</gene>
<evidence type="ECO:0000259" key="1">
    <source>
        <dbReference type="Pfam" id="PF14534"/>
    </source>
</evidence>
<keyword evidence="3" id="KW-1185">Reference proteome</keyword>
<dbReference type="InterPro" id="IPR032710">
    <property type="entry name" value="NTF2-like_dom_sf"/>
</dbReference>
<dbReference type="InterPro" id="IPR027843">
    <property type="entry name" value="DUF4440"/>
</dbReference>
<dbReference type="Proteomes" id="UP000589738">
    <property type="component" value="Unassembled WGS sequence"/>
</dbReference>
<sequence>MSRELFTENRVGRTLLFILLLSFSFWNAQNVSVSQKDEKLTENIRLLDTYLQNNDERILEILNPDVSFGHSNGWVQNFEDFRKDFSSKKVIYKDIQQTELSEIKRYKNMASIRRKIKVSGIYKNQDFEMKLALLEIWIKKNAVWKLWSRQSIEIKP</sequence>
<reference evidence="2 3" key="1">
    <citation type="submission" date="2020-08" db="EMBL/GenBank/DDBJ databases">
        <title>Functional genomics of gut bacteria from endangered species of beetles.</title>
        <authorList>
            <person name="Carlos-Shanley C."/>
        </authorList>
    </citation>
    <scope>NUCLEOTIDE SEQUENCE [LARGE SCALE GENOMIC DNA]</scope>
    <source>
        <strain evidence="2 3">S00136</strain>
    </source>
</reference>
<dbReference type="EMBL" id="JACHLC010000002">
    <property type="protein sequence ID" value="MBB6371279.1"/>
    <property type="molecule type" value="Genomic_DNA"/>
</dbReference>
<accession>A0A841NJ48</accession>
<comment type="caution">
    <text evidence="2">The sequence shown here is derived from an EMBL/GenBank/DDBJ whole genome shotgun (WGS) entry which is preliminary data.</text>
</comment>
<dbReference type="AlphaFoldDB" id="A0A841NJ48"/>
<organism evidence="2 3">
    <name type="scientific">Chryseobacterium shigense</name>
    <dbReference type="NCBI Taxonomy" id="297244"/>
    <lineage>
        <taxon>Bacteria</taxon>
        <taxon>Pseudomonadati</taxon>
        <taxon>Bacteroidota</taxon>
        <taxon>Flavobacteriia</taxon>
        <taxon>Flavobacteriales</taxon>
        <taxon>Weeksellaceae</taxon>
        <taxon>Chryseobacterium group</taxon>
        <taxon>Chryseobacterium</taxon>
    </lineage>
</organism>
<protein>
    <recommendedName>
        <fullName evidence="1">DUF4440 domain-containing protein</fullName>
    </recommendedName>
</protein>
<feature type="domain" description="DUF4440" evidence="1">
    <location>
        <begin position="45"/>
        <end position="146"/>
    </location>
</feature>
<dbReference type="Pfam" id="PF14534">
    <property type="entry name" value="DUF4440"/>
    <property type="match status" value="1"/>
</dbReference>
<proteinExistence type="predicted"/>
<dbReference type="SUPFAM" id="SSF54427">
    <property type="entry name" value="NTF2-like"/>
    <property type="match status" value="1"/>
</dbReference>
<evidence type="ECO:0000313" key="2">
    <source>
        <dbReference type="EMBL" id="MBB6371279.1"/>
    </source>
</evidence>
<name>A0A841NJ48_9FLAO</name>
<dbReference type="Gene3D" id="3.10.450.50">
    <property type="match status" value="1"/>
</dbReference>
<evidence type="ECO:0000313" key="3">
    <source>
        <dbReference type="Proteomes" id="UP000589738"/>
    </source>
</evidence>